<evidence type="ECO:0000259" key="2">
    <source>
        <dbReference type="Pfam" id="PF01408"/>
    </source>
</evidence>
<name>X1GD93_9ZZZZ</name>
<evidence type="ECO:0000313" key="3">
    <source>
        <dbReference type="EMBL" id="GAH39559.1"/>
    </source>
</evidence>
<dbReference type="NCBIfam" id="TIGR01409">
    <property type="entry name" value="TAT_signal_seq"/>
    <property type="match status" value="1"/>
</dbReference>
<dbReference type="InterPro" id="IPR019546">
    <property type="entry name" value="TAT_signal_bac_arc"/>
</dbReference>
<dbReference type="PROSITE" id="PS51318">
    <property type="entry name" value="TAT"/>
    <property type="match status" value="1"/>
</dbReference>
<dbReference type="InterPro" id="IPR000683">
    <property type="entry name" value="Gfo/Idh/MocA-like_OxRdtase_N"/>
</dbReference>
<keyword evidence="1" id="KW-0560">Oxidoreductase</keyword>
<dbReference type="InterPro" id="IPR006311">
    <property type="entry name" value="TAT_signal"/>
</dbReference>
<dbReference type="InterPro" id="IPR050463">
    <property type="entry name" value="Gfo/Idh/MocA_oxidrdct_glycsds"/>
</dbReference>
<dbReference type="GO" id="GO:0000166">
    <property type="term" value="F:nucleotide binding"/>
    <property type="evidence" value="ECO:0007669"/>
    <property type="project" value="InterPro"/>
</dbReference>
<reference evidence="3" key="1">
    <citation type="journal article" date="2014" name="Front. Microbiol.">
        <title>High frequency of phylogenetically diverse reductive dehalogenase-homologous genes in deep subseafloor sedimentary metagenomes.</title>
        <authorList>
            <person name="Kawai M."/>
            <person name="Futagami T."/>
            <person name="Toyoda A."/>
            <person name="Takaki Y."/>
            <person name="Nishi S."/>
            <person name="Hori S."/>
            <person name="Arai W."/>
            <person name="Tsubouchi T."/>
            <person name="Morono Y."/>
            <person name="Uchiyama I."/>
            <person name="Ito T."/>
            <person name="Fujiyama A."/>
            <person name="Inagaki F."/>
            <person name="Takami H."/>
        </authorList>
    </citation>
    <scope>NUCLEOTIDE SEQUENCE</scope>
    <source>
        <strain evidence="3">Expedition CK06-06</strain>
    </source>
</reference>
<protein>
    <recommendedName>
        <fullName evidence="2">Gfo/Idh/MocA-like oxidoreductase N-terminal domain-containing protein</fullName>
    </recommendedName>
</protein>
<accession>X1GD93</accession>
<dbReference type="Gene3D" id="3.40.50.720">
    <property type="entry name" value="NAD(P)-binding Rossmann-like Domain"/>
    <property type="match status" value="1"/>
</dbReference>
<dbReference type="EMBL" id="BARU01013673">
    <property type="protein sequence ID" value="GAH39559.1"/>
    <property type="molecule type" value="Genomic_DNA"/>
</dbReference>
<dbReference type="PANTHER" id="PTHR43818:SF11">
    <property type="entry name" value="BCDNA.GH03377"/>
    <property type="match status" value="1"/>
</dbReference>
<dbReference type="AlphaFoldDB" id="X1GD93"/>
<dbReference type="InterPro" id="IPR036291">
    <property type="entry name" value="NAD(P)-bd_dom_sf"/>
</dbReference>
<feature type="non-terminal residue" evidence="3">
    <location>
        <position position="117"/>
    </location>
</feature>
<dbReference type="PANTHER" id="PTHR43818">
    <property type="entry name" value="BCDNA.GH03377"/>
    <property type="match status" value="1"/>
</dbReference>
<gene>
    <name evidence="3" type="ORF">S03H2_24557</name>
</gene>
<dbReference type="SUPFAM" id="SSF51735">
    <property type="entry name" value="NAD(P)-binding Rossmann-fold domains"/>
    <property type="match status" value="1"/>
</dbReference>
<evidence type="ECO:0000256" key="1">
    <source>
        <dbReference type="ARBA" id="ARBA00023002"/>
    </source>
</evidence>
<organism evidence="3">
    <name type="scientific">marine sediment metagenome</name>
    <dbReference type="NCBI Taxonomy" id="412755"/>
    <lineage>
        <taxon>unclassified sequences</taxon>
        <taxon>metagenomes</taxon>
        <taxon>ecological metagenomes</taxon>
    </lineage>
</organism>
<dbReference type="Pfam" id="PF01408">
    <property type="entry name" value="GFO_IDH_MocA"/>
    <property type="match status" value="1"/>
</dbReference>
<comment type="caution">
    <text evidence="3">The sequence shown here is derived from an EMBL/GenBank/DDBJ whole genome shotgun (WGS) entry which is preliminary data.</text>
</comment>
<sequence>MANKQRSVKANNLTRRQFIRRAGAAAAAIAVTGKTLGANERLGVGFIGCGGRSRAHLNTVHWLKTQANEPVEIVAACDVYRPRMRKVVDDYGVKGYMDYRELLDDPNVDVVCISTCD</sequence>
<feature type="domain" description="Gfo/Idh/MocA-like oxidoreductase N-terminal" evidence="2">
    <location>
        <begin position="43"/>
        <end position="115"/>
    </location>
</feature>
<dbReference type="GO" id="GO:0016491">
    <property type="term" value="F:oxidoreductase activity"/>
    <property type="evidence" value="ECO:0007669"/>
    <property type="project" value="UniProtKB-KW"/>
</dbReference>
<proteinExistence type="predicted"/>